<reference evidence="2 3" key="1">
    <citation type="submission" date="2016-07" db="EMBL/GenBank/DDBJ databases">
        <title>Pervasive Adenine N6-methylation of Active Genes in Fungi.</title>
        <authorList>
            <consortium name="DOE Joint Genome Institute"/>
            <person name="Mondo S.J."/>
            <person name="Dannebaum R.O."/>
            <person name="Kuo R.C."/>
            <person name="Labutti K."/>
            <person name="Haridas S."/>
            <person name="Kuo A."/>
            <person name="Salamov A."/>
            <person name="Ahrendt S.R."/>
            <person name="Lipzen A."/>
            <person name="Sullivan W."/>
            <person name="Andreopoulos W.B."/>
            <person name="Clum A."/>
            <person name="Lindquist E."/>
            <person name="Daum C."/>
            <person name="Ramamoorthy G.K."/>
            <person name="Gryganskyi A."/>
            <person name="Culley D."/>
            <person name="Magnuson J.K."/>
            <person name="James T.Y."/>
            <person name="O'Malley M.A."/>
            <person name="Stajich J.E."/>
            <person name="Spatafora J.W."/>
            <person name="Visel A."/>
            <person name="Grigoriev I.V."/>
        </authorList>
    </citation>
    <scope>NUCLEOTIDE SEQUENCE [LARGE SCALE GENOMIC DNA]</scope>
    <source>
        <strain evidence="2 3">JEL800</strain>
    </source>
</reference>
<gene>
    <name evidence="2" type="ORF">BCR33DRAFT_712688</name>
</gene>
<proteinExistence type="predicted"/>
<protein>
    <submittedName>
        <fullName evidence="2">Uncharacterized protein</fullName>
    </submittedName>
</protein>
<dbReference type="AlphaFoldDB" id="A0A1Y2CXD4"/>
<feature type="region of interest" description="Disordered" evidence="1">
    <location>
        <begin position="93"/>
        <end position="126"/>
    </location>
</feature>
<dbReference type="OrthoDB" id="2123008at2759"/>
<name>A0A1Y2CXD4_9FUNG</name>
<evidence type="ECO:0000313" key="2">
    <source>
        <dbReference type="EMBL" id="ORY51680.1"/>
    </source>
</evidence>
<comment type="caution">
    <text evidence="2">The sequence shown here is derived from an EMBL/GenBank/DDBJ whole genome shotgun (WGS) entry which is preliminary data.</text>
</comment>
<sequence length="126" mass="12510">MLDGIAISVSVLSAGVPLVNGGRRGEQYHQAAPAANGVQGGVNTSALRGVQGGQQGFKRGGGQAGGQKNKLLARLGPPTVISRLGPKKEDLLARLGPKTGGPTILGRLGAKPGTSAVGANKRGGKK</sequence>
<dbReference type="Proteomes" id="UP000193642">
    <property type="component" value="Unassembled WGS sequence"/>
</dbReference>
<dbReference type="EMBL" id="MCGO01000005">
    <property type="protein sequence ID" value="ORY51680.1"/>
    <property type="molecule type" value="Genomic_DNA"/>
</dbReference>
<accession>A0A1Y2CXD4</accession>
<organism evidence="2 3">
    <name type="scientific">Rhizoclosmatium globosum</name>
    <dbReference type="NCBI Taxonomy" id="329046"/>
    <lineage>
        <taxon>Eukaryota</taxon>
        <taxon>Fungi</taxon>
        <taxon>Fungi incertae sedis</taxon>
        <taxon>Chytridiomycota</taxon>
        <taxon>Chytridiomycota incertae sedis</taxon>
        <taxon>Chytridiomycetes</taxon>
        <taxon>Chytridiales</taxon>
        <taxon>Chytriomycetaceae</taxon>
        <taxon>Rhizoclosmatium</taxon>
    </lineage>
</organism>
<feature type="compositionally biased region" description="Gly residues" evidence="1">
    <location>
        <begin position="50"/>
        <end position="65"/>
    </location>
</feature>
<evidence type="ECO:0000256" key="1">
    <source>
        <dbReference type="SAM" id="MobiDB-lite"/>
    </source>
</evidence>
<feature type="region of interest" description="Disordered" evidence="1">
    <location>
        <begin position="34"/>
        <end position="70"/>
    </location>
</feature>
<keyword evidence="3" id="KW-1185">Reference proteome</keyword>
<evidence type="ECO:0000313" key="3">
    <source>
        <dbReference type="Proteomes" id="UP000193642"/>
    </source>
</evidence>